<organism evidence="3">
    <name type="scientific">Psilocybe cubensis</name>
    <name type="common">Psychedelic mushroom</name>
    <name type="synonym">Stropharia cubensis</name>
    <dbReference type="NCBI Taxonomy" id="181762"/>
    <lineage>
        <taxon>Eukaryota</taxon>
        <taxon>Fungi</taxon>
        <taxon>Dikarya</taxon>
        <taxon>Basidiomycota</taxon>
        <taxon>Agaricomycotina</taxon>
        <taxon>Agaricomycetes</taxon>
        <taxon>Agaricomycetidae</taxon>
        <taxon>Agaricales</taxon>
        <taxon>Agaricineae</taxon>
        <taxon>Strophariaceae</taxon>
        <taxon>Psilocybe</taxon>
    </lineage>
</organism>
<feature type="compositionally biased region" description="Pro residues" evidence="2">
    <location>
        <begin position="646"/>
        <end position="661"/>
    </location>
</feature>
<feature type="compositionally biased region" description="Low complexity" evidence="2">
    <location>
        <begin position="222"/>
        <end position="238"/>
    </location>
</feature>
<feature type="coiled-coil region" evidence="1">
    <location>
        <begin position="720"/>
        <end position="754"/>
    </location>
</feature>
<feature type="region of interest" description="Disordered" evidence="2">
    <location>
        <begin position="804"/>
        <end position="876"/>
    </location>
</feature>
<feature type="compositionally biased region" description="Basic and acidic residues" evidence="2">
    <location>
        <begin position="591"/>
        <end position="600"/>
    </location>
</feature>
<keyword evidence="1" id="KW-0175">Coiled coil</keyword>
<protein>
    <submittedName>
        <fullName evidence="3">Uncharacterized protein</fullName>
    </submittedName>
</protein>
<sequence length="876" mass="88547">MASAFKNAQSLQETIQDLDVRARSAASTVGMKEFVASVDGILISVLQKARAFQDVFIEFHGIFAWKALVAFKAAAKNGTLGHPEFEKKIQKLLQKYDEDYSTSKASTQNGRQMSAQSDHEEVQPPFLSTASELRAPFTSPTSTPACSPAERRTGAHKLPSPLPASVGKPETTDPASQSAEPAPEGPTPIPGSAPAGPAPAGPVPAAPAGPVPAAPAGPVPAAPAAAVSVPAAAVSAPAGPTPAGPVPAPPAGPAPTGPAPAGPVPAPPAGPAPAGPVPASPAGPAPTAAIAASAGPAPAAAAAVPVPVPTPPSAPTAGAAPAPGAPTAGAAPAPGAPTAGAAPAPGACSAGATGAPRGATGALSAGSTGAPTASAEPAPTAPAPPVASALRAPVGGAPNAVAPTPRSSTASTAHSSTAPTARSSAKPASRSSTAPTARSSAKSTTRSSAKPAARSSTVSAARLSAKPAAAPASRSSTDSAARSSTASAARLSAIAPSLTVKELQAELNQRIRGLPPSQETLRCLMSLPLHTTATLDGLDDITTRHTEPTAFDGDDAADNNKEQHGNDNEEQHGVTTMKSSKKASGCVVTPKAEKGTKEAGKSNAKPGQSSKLHKSPLEVEMVLDSEDEKPTKKAKLSTKAAQLPAPVTPASPPSTQPPQPPASLSHPESATNTEVIELSSNGEVNSKARLTKPPPVKADIQSFPANLAAHPLIVDFARHLADMEDAHQATQDVLDTIQENHRKLERRQLDLMQKVNSHNLIGNAYYNRVSDIERKQADLVQEMQTIGWDLDIIQGRINKLVGKGEAVSEGDTNSDGMVEDVDKDQDANGDNDEHSDRQNGHSRTAPPNSLERTHRSDDEEDMEIDSDSDSDAPTSK</sequence>
<evidence type="ECO:0000313" key="3">
    <source>
        <dbReference type="EMBL" id="KAG5169907.1"/>
    </source>
</evidence>
<comment type="caution">
    <text evidence="3">The sequence shown here is derived from an EMBL/GenBank/DDBJ whole genome shotgun (WGS) entry which is preliminary data.</text>
</comment>
<feature type="compositionally biased region" description="Pro residues" evidence="2">
    <location>
        <begin position="239"/>
        <end position="284"/>
    </location>
</feature>
<feature type="region of interest" description="Disordered" evidence="2">
    <location>
        <begin position="135"/>
        <end position="498"/>
    </location>
</feature>
<feature type="region of interest" description="Disordered" evidence="2">
    <location>
        <begin position="543"/>
        <end position="670"/>
    </location>
</feature>
<reference evidence="3" key="1">
    <citation type="submission" date="2021-02" db="EMBL/GenBank/DDBJ databases">
        <title>Psilocybe cubensis genome.</title>
        <authorList>
            <person name="Mckernan K.J."/>
            <person name="Crawford S."/>
            <person name="Trippe A."/>
            <person name="Kane L.T."/>
            <person name="Mclaughlin S."/>
        </authorList>
    </citation>
    <scope>NUCLEOTIDE SEQUENCE [LARGE SCALE GENOMIC DNA]</scope>
    <source>
        <strain evidence="3">MGC-MH-2018</strain>
    </source>
</reference>
<name>A0A8H8CKJ7_PSICU</name>
<evidence type="ECO:0000256" key="1">
    <source>
        <dbReference type="SAM" id="Coils"/>
    </source>
</evidence>
<feature type="compositionally biased region" description="Acidic residues" evidence="2">
    <location>
        <begin position="817"/>
        <end position="830"/>
    </location>
</feature>
<proteinExistence type="predicted"/>
<feature type="compositionally biased region" description="Pro residues" evidence="2">
    <location>
        <begin position="183"/>
        <end position="221"/>
    </location>
</feature>
<feature type="compositionally biased region" description="Low complexity" evidence="2">
    <location>
        <begin position="315"/>
        <end position="378"/>
    </location>
</feature>
<feature type="region of interest" description="Disordered" evidence="2">
    <location>
        <begin position="100"/>
        <end position="123"/>
    </location>
</feature>
<accession>A0A8H8CKJ7</accession>
<dbReference type="AlphaFoldDB" id="A0A8H8CKJ7"/>
<feature type="compositionally biased region" description="Basic and acidic residues" evidence="2">
    <location>
        <begin position="558"/>
        <end position="572"/>
    </location>
</feature>
<evidence type="ECO:0000256" key="2">
    <source>
        <dbReference type="SAM" id="MobiDB-lite"/>
    </source>
</evidence>
<feature type="compositionally biased region" description="Polar residues" evidence="2">
    <location>
        <begin position="102"/>
        <end position="116"/>
    </location>
</feature>
<feature type="compositionally biased region" description="Low complexity" evidence="2">
    <location>
        <begin position="386"/>
        <end position="498"/>
    </location>
</feature>
<dbReference type="EMBL" id="JAFIQS010000004">
    <property type="protein sequence ID" value="KAG5169907.1"/>
    <property type="molecule type" value="Genomic_DNA"/>
</dbReference>
<gene>
    <name evidence="3" type="ORF">JR316_004289</name>
</gene>
<feature type="compositionally biased region" description="Acidic residues" evidence="2">
    <location>
        <begin position="858"/>
        <end position="870"/>
    </location>
</feature>
<feature type="compositionally biased region" description="Low complexity" evidence="2">
    <location>
        <begin position="285"/>
        <end position="305"/>
    </location>
</feature>